<evidence type="ECO:0000313" key="2">
    <source>
        <dbReference type="EMBL" id="BAM04777.1"/>
    </source>
</evidence>
<gene>
    <name evidence="2" type="ordered locus">PSMK_26180</name>
</gene>
<dbReference type="KEGG" id="phm:PSMK_26180"/>
<dbReference type="InterPro" id="IPR027417">
    <property type="entry name" value="P-loop_NTPase"/>
</dbReference>
<keyword evidence="3" id="KW-1185">Reference proteome</keyword>
<organism evidence="2 3">
    <name type="scientific">Phycisphaera mikurensis (strain NBRC 102666 / KCTC 22515 / FYK2301M01)</name>
    <dbReference type="NCBI Taxonomy" id="1142394"/>
    <lineage>
        <taxon>Bacteria</taxon>
        <taxon>Pseudomonadati</taxon>
        <taxon>Planctomycetota</taxon>
        <taxon>Phycisphaerae</taxon>
        <taxon>Phycisphaerales</taxon>
        <taxon>Phycisphaeraceae</taxon>
        <taxon>Phycisphaera</taxon>
    </lineage>
</organism>
<dbReference type="HOGENOM" id="CLU_846915_0_0_0"/>
<dbReference type="eggNOG" id="ENOG5032R1I">
    <property type="taxonomic scope" value="Bacteria"/>
</dbReference>
<accession>I0IHN9</accession>
<sequence length="328" mass="35586">MTAPTSFLFGSGRSGTVVLLRLINLDPGVVVRNEPDELSDSPLGRALGQSGVRDDANDGTAIDVALDTSGGFGRRFDEALAAIRTRRGTRDHPWATRKAWHRPIPLKLLNAGLKAGLRQRLQRGREAWEVPGWAADRAALAAAPLSVKINNGPALARWLAAERPDLRAMEIVRHPGGFLASWRARWLNRPGVDPAAVLAKNRARLAAVAAAEPAWGERWGDPAALDVDASELWYWRYSNEAVLAAYAGDTRLLPIGFERFCREPQAHAEAVYRHLGLPYTDRVRAGVAAEMQGSTEIASAWKQKLGPERVALVEAVLAGSPLADLVEA</sequence>
<dbReference type="EMBL" id="AP012338">
    <property type="protein sequence ID" value="BAM04777.1"/>
    <property type="molecule type" value="Genomic_DNA"/>
</dbReference>
<dbReference type="AlphaFoldDB" id="I0IHN9"/>
<evidence type="ECO:0000256" key="1">
    <source>
        <dbReference type="SAM" id="MobiDB-lite"/>
    </source>
</evidence>
<name>I0IHN9_PHYMF</name>
<feature type="region of interest" description="Disordered" evidence="1">
    <location>
        <begin position="34"/>
        <end position="54"/>
    </location>
</feature>
<evidence type="ECO:0008006" key="4">
    <source>
        <dbReference type="Google" id="ProtNLM"/>
    </source>
</evidence>
<protein>
    <recommendedName>
        <fullName evidence="4">Sulfotransferase</fullName>
    </recommendedName>
</protein>
<evidence type="ECO:0000313" key="3">
    <source>
        <dbReference type="Proteomes" id="UP000007881"/>
    </source>
</evidence>
<dbReference type="RefSeq" id="WP_014437990.1">
    <property type="nucleotide sequence ID" value="NC_017080.1"/>
</dbReference>
<reference evidence="2 3" key="1">
    <citation type="submission" date="2012-02" db="EMBL/GenBank/DDBJ databases">
        <title>Complete genome sequence of Phycisphaera mikurensis NBRC 102666.</title>
        <authorList>
            <person name="Ankai A."/>
            <person name="Hosoyama A."/>
            <person name="Terui Y."/>
            <person name="Sekine M."/>
            <person name="Fukai R."/>
            <person name="Kato Y."/>
            <person name="Nakamura S."/>
            <person name="Yamada-Narita S."/>
            <person name="Kawakoshi A."/>
            <person name="Fukunaga Y."/>
            <person name="Yamazaki S."/>
            <person name="Fujita N."/>
        </authorList>
    </citation>
    <scope>NUCLEOTIDE SEQUENCE [LARGE SCALE GENOMIC DNA]</scope>
    <source>
        <strain evidence="3">NBRC 102666 / KCTC 22515 / FYK2301M01</strain>
    </source>
</reference>
<dbReference type="SUPFAM" id="SSF52540">
    <property type="entry name" value="P-loop containing nucleoside triphosphate hydrolases"/>
    <property type="match status" value="1"/>
</dbReference>
<dbReference type="Proteomes" id="UP000007881">
    <property type="component" value="Chromosome"/>
</dbReference>
<proteinExistence type="predicted"/>
<dbReference type="Gene3D" id="3.40.50.300">
    <property type="entry name" value="P-loop containing nucleotide triphosphate hydrolases"/>
    <property type="match status" value="1"/>
</dbReference>